<dbReference type="InterPro" id="IPR019405">
    <property type="entry name" value="Lactonase_7-beta_prop"/>
</dbReference>
<dbReference type="EC" id="3.1.1.-" evidence="2"/>
<comment type="similarity">
    <text evidence="1">Belongs to the cycloisomerase 2 family.</text>
</comment>
<keyword evidence="2" id="KW-0378">Hydrolase</keyword>
<dbReference type="PANTHER" id="PTHR30344">
    <property type="entry name" value="6-PHOSPHOGLUCONOLACTONASE-RELATED"/>
    <property type="match status" value="1"/>
</dbReference>
<reference evidence="3" key="1">
    <citation type="submission" date="2023-07" db="EMBL/GenBank/DDBJ databases">
        <title>Description of three actinobacteria isolated from air of manufacturing shop in a pharmaceutical factory.</title>
        <authorList>
            <person name="Zhang D.-F."/>
        </authorList>
    </citation>
    <scope>NUCLEOTIDE SEQUENCE [LARGE SCALE GENOMIC DNA]</scope>
    <source>
        <strain evidence="3">CCTCC AB 2011122</strain>
    </source>
</reference>
<proteinExistence type="inferred from homology"/>
<organism evidence="2 3">
    <name type="scientific">Agromyces indicus</name>
    <dbReference type="NCBI Taxonomy" id="758919"/>
    <lineage>
        <taxon>Bacteria</taxon>
        <taxon>Bacillati</taxon>
        <taxon>Actinomycetota</taxon>
        <taxon>Actinomycetes</taxon>
        <taxon>Micrococcales</taxon>
        <taxon>Microbacteriaceae</taxon>
        <taxon>Agromyces</taxon>
    </lineage>
</organism>
<dbReference type="RefSeq" id="WP_310519332.1">
    <property type="nucleotide sequence ID" value="NZ_BAABBS010000001.1"/>
</dbReference>
<dbReference type="Proteomes" id="UP001260072">
    <property type="component" value="Unassembled WGS sequence"/>
</dbReference>
<name>A0ABU1FFR1_9MICO</name>
<evidence type="ECO:0000313" key="3">
    <source>
        <dbReference type="Proteomes" id="UP001260072"/>
    </source>
</evidence>
<dbReference type="SUPFAM" id="SSF75011">
    <property type="entry name" value="3-carboxy-cis,cis-mucoante lactonizing enzyme"/>
    <property type="match status" value="1"/>
</dbReference>
<sequence length="401" mass="43226">MTTHDDSARRLVAFVGAYASGPAGGDGGITVLAVEHDGDRITRLSGTTEPKEAGYLVYSPSTSTLYSVDERKTDGRGPVDPPAAVHAFRVDQADGGLTPLNWRAAPGPRPTYLALDADRGVLVCANHGDFEHVERIIRTAEGWDVEYVYDDSTVLLYGLESDGAIGRLRDVVVFDGHGPDPNTSPQAGGHAQASGHAHCAVIDRSGRYVVVCDKATDLITVFTLGDRLTKTSEYRMPPQTGPRHLVFDIEGTRAYVTCEFSSEVASFTFDPENGTLELIEKVTTTGEGFTGLNEPADLRLHPYGRFVYVNNRGEDSLAWFHIDESGRMTRVGHVPLSRSIHPGLAARSFAFAPSGSLLLVADRPANLVRAYRVDGADGRLEHLGDSEVADPAFIEFAELGS</sequence>
<dbReference type="InterPro" id="IPR015943">
    <property type="entry name" value="WD40/YVTN_repeat-like_dom_sf"/>
</dbReference>
<evidence type="ECO:0000313" key="2">
    <source>
        <dbReference type="EMBL" id="MDR5690599.1"/>
    </source>
</evidence>
<dbReference type="InterPro" id="IPR050282">
    <property type="entry name" value="Cycloisomerase_2"/>
</dbReference>
<dbReference type="PANTHER" id="PTHR30344:SF1">
    <property type="entry name" value="6-PHOSPHOGLUCONOLACTONASE"/>
    <property type="match status" value="1"/>
</dbReference>
<protein>
    <submittedName>
        <fullName evidence="2">Lactonase family protein</fullName>
        <ecNumber evidence="2">3.1.1.-</ecNumber>
    </submittedName>
</protein>
<dbReference type="Pfam" id="PF10282">
    <property type="entry name" value="Lactonase"/>
    <property type="match status" value="1"/>
</dbReference>
<evidence type="ECO:0000256" key="1">
    <source>
        <dbReference type="ARBA" id="ARBA00005564"/>
    </source>
</evidence>
<accession>A0ABU1FFR1</accession>
<dbReference type="EMBL" id="JAVKGS010000001">
    <property type="protein sequence ID" value="MDR5690599.1"/>
    <property type="molecule type" value="Genomic_DNA"/>
</dbReference>
<keyword evidence="3" id="KW-1185">Reference proteome</keyword>
<gene>
    <name evidence="2" type="ORF">RH861_00820</name>
</gene>
<comment type="caution">
    <text evidence="2">The sequence shown here is derived from an EMBL/GenBank/DDBJ whole genome shotgun (WGS) entry which is preliminary data.</text>
</comment>
<dbReference type="Gene3D" id="2.130.10.10">
    <property type="entry name" value="YVTN repeat-like/Quinoprotein amine dehydrogenase"/>
    <property type="match status" value="1"/>
</dbReference>
<dbReference type="GO" id="GO:0016787">
    <property type="term" value="F:hydrolase activity"/>
    <property type="evidence" value="ECO:0007669"/>
    <property type="project" value="UniProtKB-KW"/>
</dbReference>